<proteinExistence type="predicted"/>
<organism evidence="1 2">
    <name type="scientific">Schistosoma margrebowiei</name>
    <dbReference type="NCBI Taxonomy" id="48269"/>
    <lineage>
        <taxon>Eukaryota</taxon>
        <taxon>Metazoa</taxon>
        <taxon>Spiralia</taxon>
        <taxon>Lophotrochozoa</taxon>
        <taxon>Platyhelminthes</taxon>
        <taxon>Trematoda</taxon>
        <taxon>Digenea</taxon>
        <taxon>Strigeidida</taxon>
        <taxon>Schistosomatoidea</taxon>
        <taxon>Schistosomatidae</taxon>
        <taxon>Schistosoma</taxon>
    </lineage>
</organism>
<dbReference type="AlphaFoldDB" id="A0A183LG68"/>
<evidence type="ECO:0000313" key="1">
    <source>
        <dbReference type="EMBL" id="VDO56045.1"/>
    </source>
</evidence>
<evidence type="ECO:0000313" key="2">
    <source>
        <dbReference type="Proteomes" id="UP000277204"/>
    </source>
</evidence>
<reference evidence="1 2" key="1">
    <citation type="submission" date="2018-11" db="EMBL/GenBank/DDBJ databases">
        <authorList>
            <consortium name="Pathogen Informatics"/>
        </authorList>
    </citation>
    <scope>NUCLEOTIDE SEQUENCE [LARGE SCALE GENOMIC DNA]</scope>
    <source>
        <strain evidence="1 2">Zambia</strain>
    </source>
</reference>
<gene>
    <name evidence="1" type="ORF">SMRZ_LOCUS2793</name>
</gene>
<sequence>MKTSTSKGKHGRERKSGMQLDDLDFVDDLALLSHTYKQMQITTTSVAEAFSSVGLNINKGRARSSNTIQH</sequence>
<dbReference type="EMBL" id="UZAI01000745">
    <property type="protein sequence ID" value="VDO56045.1"/>
    <property type="molecule type" value="Genomic_DNA"/>
</dbReference>
<accession>A0A183LG68</accession>
<protein>
    <submittedName>
        <fullName evidence="1">Uncharacterized protein</fullName>
    </submittedName>
</protein>
<keyword evidence="2" id="KW-1185">Reference proteome</keyword>
<name>A0A183LG68_9TREM</name>
<dbReference type="Proteomes" id="UP000277204">
    <property type="component" value="Unassembled WGS sequence"/>
</dbReference>